<evidence type="ECO:0000313" key="2">
    <source>
        <dbReference type="EMBL" id="TMQ57832.1"/>
    </source>
</evidence>
<evidence type="ECO:0000256" key="1">
    <source>
        <dbReference type="SAM" id="SignalP"/>
    </source>
</evidence>
<protein>
    <submittedName>
        <fullName evidence="2">Uncharacterized protein</fullName>
    </submittedName>
</protein>
<feature type="signal peptide" evidence="1">
    <location>
        <begin position="1"/>
        <end position="26"/>
    </location>
</feature>
<dbReference type="AlphaFoldDB" id="A0A538T2H8"/>
<accession>A0A538T2H8</accession>
<gene>
    <name evidence="2" type="ORF">E6K76_09535</name>
</gene>
<keyword evidence="1" id="KW-0732">Signal</keyword>
<reference evidence="2 3" key="1">
    <citation type="journal article" date="2019" name="Nat. Microbiol.">
        <title>Mediterranean grassland soil C-N compound turnover is dependent on rainfall and depth, and is mediated by genomically divergent microorganisms.</title>
        <authorList>
            <person name="Diamond S."/>
            <person name="Andeer P.F."/>
            <person name="Li Z."/>
            <person name="Crits-Christoph A."/>
            <person name="Burstein D."/>
            <person name="Anantharaman K."/>
            <person name="Lane K.R."/>
            <person name="Thomas B.C."/>
            <person name="Pan C."/>
            <person name="Northen T.R."/>
            <person name="Banfield J.F."/>
        </authorList>
    </citation>
    <scope>NUCLEOTIDE SEQUENCE [LARGE SCALE GENOMIC DNA]</scope>
    <source>
        <strain evidence="2">WS_6</strain>
    </source>
</reference>
<organism evidence="2 3">
    <name type="scientific">Eiseniibacteriota bacterium</name>
    <dbReference type="NCBI Taxonomy" id="2212470"/>
    <lineage>
        <taxon>Bacteria</taxon>
        <taxon>Candidatus Eiseniibacteriota</taxon>
    </lineage>
</organism>
<dbReference type="Proteomes" id="UP000316852">
    <property type="component" value="Unassembled WGS sequence"/>
</dbReference>
<name>A0A538T2H8_UNCEI</name>
<evidence type="ECO:0000313" key="3">
    <source>
        <dbReference type="Proteomes" id="UP000316852"/>
    </source>
</evidence>
<dbReference type="EMBL" id="VBOW01000049">
    <property type="protein sequence ID" value="TMQ57832.1"/>
    <property type="molecule type" value="Genomic_DNA"/>
</dbReference>
<feature type="chain" id="PRO_5022212083" evidence="1">
    <location>
        <begin position="27"/>
        <end position="300"/>
    </location>
</feature>
<sequence>MHHRWKWFFAFAAVLLALAGSIPANAGVPDPAQSFYVPEIGPVATSTSAPVGGFGVEAVTACLPPCQQGTLAINQMIMCPNNDVTGLRSNNCRLKVVVRASDGSPIANIPAADICAMFNGGTPAQGFSGVGDDSIIANSQFNGAASGRNCPDVRCVSADAPTNASGTTYITWAGSTPGSPGVSTRDPLRKWGGWAGSIPVMVLGFAIQGRLTDTSPAGSYTAHVKNVDLAGGRSTLAGDPGEIVNSVDNNAMNGAALAYKYFADYVNRGDTRVDSFDKNFWNGHTLLGGHRCNVGNAGPN</sequence>
<proteinExistence type="predicted"/>
<comment type="caution">
    <text evidence="2">The sequence shown here is derived from an EMBL/GenBank/DDBJ whole genome shotgun (WGS) entry which is preliminary data.</text>
</comment>